<dbReference type="EMBL" id="JAZGUE010000002">
    <property type="protein sequence ID" value="KAL2269671.1"/>
    <property type="molecule type" value="Genomic_DNA"/>
</dbReference>
<dbReference type="GeneID" id="98122704"/>
<feature type="transmembrane region" description="Helical" evidence="7">
    <location>
        <begin position="126"/>
        <end position="148"/>
    </location>
</feature>
<keyword evidence="2 7" id="KW-0812">Transmembrane</keyword>
<accession>A0ABR4DH28</accession>
<feature type="region of interest" description="Disordered" evidence="6">
    <location>
        <begin position="1"/>
        <end position="36"/>
    </location>
</feature>
<gene>
    <name evidence="9" type="ORF">VTJ83DRAFT_1855</name>
</gene>
<evidence type="ECO:0000256" key="2">
    <source>
        <dbReference type="ARBA" id="ARBA00022692"/>
    </source>
</evidence>
<evidence type="ECO:0000313" key="10">
    <source>
        <dbReference type="Proteomes" id="UP001600064"/>
    </source>
</evidence>
<evidence type="ECO:0000256" key="4">
    <source>
        <dbReference type="ARBA" id="ARBA00023136"/>
    </source>
</evidence>
<dbReference type="InterPro" id="IPR052337">
    <property type="entry name" value="SAT4-like"/>
</dbReference>
<comment type="caution">
    <text evidence="9">The sequence shown here is derived from an EMBL/GenBank/DDBJ whole genome shotgun (WGS) entry which is preliminary data.</text>
</comment>
<feature type="transmembrane region" description="Helical" evidence="7">
    <location>
        <begin position="276"/>
        <end position="296"/>
    </location>
</feature>
<comment type="similarity">
    <text evidence="5">Belongs to the SAT4 family.</text>
</comment>
<sequence>MSSSPGLDPTATGGGPPGGPPGAPGGAPPGVPPGLVSNPNESRQINIIVASVICWLISVTFVGLRFYSRVSLTRNRAIAEDWLVVVALIFAGAMSGTFIAQAQFGFGKHLLDLSPANYTPMKMAEWLGMIWYVMSLVIIKVSICLLYLRILQFRHSRYAIWGLLTVVVVFALYGLYGIFTACKPLSLYWTFPPNTGACRPTKDWIINTSLHIATDIIMYILPLPLVLRIRAPSHQKLALYIILALGLFVCIVSIIRLWDFDRTLSSADISWEAASIAYWSLVETNATIVVACVMTLRPVIKRWFPRFWGSTAGTAGGRRQNYHPSGPPPSGSTGAAHGHLARGRELVTFGSAPSRPKRSHGLSNSTLRTIDDADGPLVPHPAAACIYTTTTTIVTATHSHGDSEKVVDTDGESLLNEQRKRVEEYRQQLQQQQQQQQQPHQTWDDAWPPRAPSPTHKP</sequence>
<comment type="subcellular location">
    <subcellularLocation>
        <location evidence="1">Membrane</location>
        <topology evidence="1">Multi-pass membrane protein</topology>
    </subcellularLocation>
</comment>
<feature type="domain" description="Rhodopsin" evidence="8">
    <location>
        <begin position="64"/>
        <end position="302"/>
    </location>
</feature>
<evidence type="ECO:0000256" key="6">
    <source>
        <dbReference type="SAM" id="MobiDB-lite"/>
    </source>
</evidence>
<dbReference type="PANTHER" id="PTHR33048">
    <property type="entry name" value="PTH11-LIKE INTEGRAL MEMBRANE PROTEIN (AFU_ORTHOLOGUE AFUA_5G11245)"/>
    <property type="match status" value="1"/>
</dbReference>
<dbReference type="RefSeq" id="XP_070868395.1">
    <property type="nucleotide sequence ID" value="XM_071008060.1"/>
</dbReference>
<dbReference type="Pfam" id="PF20684">
    <property type="entry name" value="Fung_rhodopsin"/>
    <property type="match status" value="1"/>
</dbReference>
<feature type="compositionally biased region" description="Low complexity" evidence="6">
    <location>
        <begin position="427"/>
        <end position="438"/>
    </location>
</feature>
<evidence type="ECO:0000256" key="3">
    <source>
        <dbReference type="ARBA" id="ARBA00022989"/>
    </source>
</evidence>
<feature type="transmembrane region" description="Helical" evidence="7">
    <location>
        <begin position="237"/>
        <end position="256"/>
    </location>
</feature>
<feature type="region of interest" description="Disordered" evidence="6">
    <location>
        <begin position="418"/>
        <end position="458"/>
    </location>
</feature>
<feature type="region of interest" description="Disordered" evidence="6">
    <location>
        <begin position="315"/>
        <end position="375"/>
    </location>
</feature>
<evidence type="ECO:0000256" key="7">
    <source>
        <dbReference type="SAM" id="Phobius"/>
    </source>
</evidence>
<protein>
    <recommendedName>
        <fullName evidence="8">Rhodopsin domain-containing protein</fullName>
    </recommendedName>
</protein>
<feature type="transmembrane region" description="Helical" evidence="7">
    <location>
        <begin position="204"/>
        <end position="225"/>
    </location>
</feature>
<dbReference type="Proteomes" id="UP001600064">
    <property type="component" value="Unassembled WGS sequence"/>
</dbReference>
<keyword evidence="4 7" id="KW-0472">Membrane</keyword>
<evidence type="ECO:0000256" key="1">
    <source>
        <dbReference type="ARBA" id="ARBA00004141"/>
    </source>
</evidence>
<dbReference type="PANTHER" id="PTHR33048:SF47">
    <property type="entry name" value="INTEGRAL MEMBRANE PROTEIN-RELATED"/>
    <property type="match status" value="1"/>
</dbReference>
<feature type="transmembrane region" description="Helical" evidence="7">
    <location>
        <begin position="79"/>
        <end position="106"/>
    </location>
</feature>
<dbReference type="InterPro" id="IPR049326">
    <property type="entry name" value="Rhodopsin_dom_fungi"/>
</dbReference>
<keyword evidence="3 7" id="KW-1133">Transmembrane helix</keyword>
<evidence type="ECO:0000259" key="8">
    <source>
        <dbReference type="Pfam" id="PF20684"/>
    </source>
</evidence>
<proteinExistence type="inferred from homology"/>
<reference evidence="9 10" key="1">
    <citation type="journal article" date="2024" name="Commun. Biol.">
        <title>Comparative genomic analysis of thermophilic fungi reveals convergent evolutionary adaptations and gene losses.</title>
        <authorList>
            <person name="Steindorff A.S."/>
            <person name="Aguilar-Pontes M.V."/>
            <person name="Robinson A.J."/>
            <person name="Andreopoulos B."/>
            <person name="LaButti K."/>
            <person name="Kuo A."/>
            <person name="Mondo S."/>
            <person name="Riley R."/>
            <person name="Otillar R."/>
            <person name="Haridas S."/>
            <person name="Lipzen A."/>
            <person name="Grimwood J."/>
            <person name="Schmutz J."/>
            <person name="Clum A."/>
            <person name="Reid I.D."/>
            <person name="Moisan M.C."/>
            <person name="Butler G."/>
            <person name="Nguyen T.T.M."/>
            <person name="Dewar K."/>
            <person name="Conant G."/>
            <person name="Drula E."/>
            <person name="Henrissat B."/>
            <person name="Hansel C."/>
            <person name="Singer S."/>
            <person name="Hutchinson M.I."/>
            <person name="de Vries R.P."/>
            <person name="Natvig D.O."/>
            <person name="Powell A.J."/>
            <person name="Tsang A."/>
            <person name="Grigoriev I.V."/>
        </authorList>
    </citation>
    <scope>NUCLEOTIDE SEQUENCE [LARGE SCALE GENOMIC DNA]</scope>
    <source>
        <strain evidence="9 10">ATCC 22073</strain>
    </source>
</reference>
<evidence type="ECO:0000313" key="9">
    <source>
        <dbReference type="EMBL" id="KAL2269671.1"/>
    </source>
</evidence>
<name>A0ABR4DH28_9PEZI</name>
<keyword evidence="10" id="KW-1185">Reference proteome</keyword>
<feature type="compositionally biased region" description="Pro residues" evidence="6">
    <location>
        <begin position="17"/>
        <end position="32"/>
    </location>
</feature>
<evidence type="ECO:0000256" key="5">
    <source>
        <dbReference type="ARBA" id="ARBA00038359"/>
    </source>
</evidence>
<organism evidence="9 10">
    <name type="scientific">Remersonia thermophila</name>
    <dbReference type="NCBI Taxonomy" id="72144"/>
    <lineage>
        <taxon>Eukaryota</taxon>
        <taxon>Fungi</taxon>
        <taxon>Dikarya</taxon>
        <taxon>Ascomycota</taxon>
        <taxon>Pezizomycotina</taxon>
        <taxon>Sordariomycetes</taxon>
        <taxon>Sordariomycetidae</taxon>
        <taxon>Sordariales</taxon>
        <taxon>Sordariales incertae sedis</taxon>
        <taxon>Remersonia</taxon>
    </lineage>
</organism>
<feature type="transmembrane region" description="Helical" evidence="7">
    <location>
        <begin position="45"/>
        <end position="67"/>
    </location>
</feature>
<feature type="compositionally biased region" description="Low complexity" evidence="6">
    <location>
        <begin position="1"/>
        <end position="11"/>
    </location>
</feature>
<feature type="transmembrane region" description="Helical" evidence="7">
    <location>
        <begin position="160"/>
        <end position="179"/>
    </location>
</feature>